<dbReference type="GO" id="GO:0006281">
    <property type="term" value="P:DNA repair"/>
    <property type="evidence" value="ECO:0007669"/>
    <property type="project" value="UniProtKB-KW"/>
</dbReference>
<dbReference type="PANTHER" id="PTHR10815:SF13">
    <property type="entry name" value="METHYLATED-DNA--PROTEIN-CYSTEINE METHYLTRANSFERASE"/>
    <property type="match status" value="1"/>
</dbReference>
<dbReference type="SUPFAM" id="SSF53155">
    <property type="entry name" value="Methylated DNA-protein cysteine methyltransferase domain"/>
    <property type="match status" value="1"/>
</dbReference>
<gene>
    <name evidence="8" type="ORF">CLV59_105509</name>
</gene>
<sequence>MKNRTTNSQHAFIQTVMFPEDYKTNVKDKNEMRHRLHNTQLTKPDNIKIEAWMPGDEDQTITYERAVSLFGDILVASTSKGLCYLGFDFSDRISALEDLKRRFPRNPLIEKAAPFHEAALQSMNNPQLQLPLQLHLKGTKFQLEIWEKLSHIPFGGFTTYGQIGGSNKNARATGTAVGSNPISYLLPCHRVIHTDGGFNGYFWGTEVKEKILAWETSKITL</sequence>
<evidence type="ECO:0000313" key="8">
    <source>
        <dbReference type="EMBL" id="RAJ80400.1"/>
    </source>
</evidence>
<feature type="domain" description="Methylated-DNA-[protein]-cysteine S-methyltransferase DNA binding" evidence="7">
    <location>
        <begin position="140"/>
        <end position="216"/>
    </location>
</feature>
<protein>
    <submittedName>
        <fullName evidence="8">O-6-methylguanine DNA methyltransferase</fullName>
    </submittedName>
</protein>
<dbReference type="InterPro" id="IPR001497">
    <property type="entry name" value="MethylDNA_cys_MeTrfase_AS"/>
</dbReference>
<reference evidence="8 9" key="1">
    <citation type="submission" date="2018-06" db="EMBL/GenBank/DDBJ databases">
        <title>Genomic Encyclopedia of Archaeal and Bacterial Type Strains, Phase II (KMG-II): from individual species to whole genera.</title>
        <authorList>
            <person name="Goeker M."/>
        </authorList>
    </citation>
    <scope>NUCLEOTIDE SEQUENCE [LARGE SCALE GENOMIC DNA]</scope>
    <source>
        <strain evidence="8 9">DSM 29821</strain>
    </source>
</reference>
<dbReference type="InterPro" id="IPR014048">
    <property type="entry name" value="MethylDNA_cys_MeTrfase_DNA-bd"/>
</dbReference>
<evidence type="ECO:0000256" key="2">
    <source>
        <dbReference type="ARBA" id="ARBA00022603"/>
    </source>
</evidence>
<dbReference type="Proteomes" id="UP000249819">
    <property type="component" value="Unassembled WGS sequence"/>
</dbReference>
<comment type="caution">
    <text evidence="8">The sequence shown here is derived from an EMBL/GenBank/DDBJ whole genome shotgun (WGS) entry which is preliminary data.</text>
</comment>
<dbReference type="InterPro" id="IPR036388">
    <property type="entry name" value="WH-like_DNA-bd_sf"/>
</dbReference>
<dbReference type="InterPro" id="IPR036631">
    <property type="entry name" value="MGMT_N_sf"/>
</dbReference>
<dbReference type="NCBIfam" id="TIGR00589">
    <property type="entry name" value="ogt"/>
    <property type="match status" value="1"/>
</dbReference>
<dbReference type="Pfam" id="PF01035">
    <property type="entry name" value="DNA_binding_1"/>
    <property type="match status" value="1"/>
</dbReference>
<keyword evidence="3 8" id="KW-0808">Transferase</keyword>
<dbReference type="Gene3D" id="1.10.10.10">
    <property type="entry name" value="Winged helix-like DNA-binding domain superfamily/Winged helix DNA-binding domain"/>
    <property type="match status" value="1"/>
</dbReference>
<proteinExistence type="predicted"/>
<evidence type="ECO:0000313" key="9">
    <source>
        <dbReference type="Proteomes" id="UP000249819"/>
    </source>
</evidence>
<dbReference type="PANTHER" id="PTHR10815">
    <property type="entry name" value="METHYLATED-DNA--PROTEIN-CYSTEINE METHYLTRANSFERASE"/>
    <property type="match status" value="1"/>
</dbReference>
<dbReference type="Gene3D" id="3.30.160.70">
    <property type="entry name" value="Methylated DNA-protein cysteine methyltransferase domain"/>
    <property type="match status" value="1"/>
</dbReference>
<dbReference type="InterPro" id="IPR036217">
    <property type="entry name" value="MethylDNA_cys_MeTrfase_DNAb"/>
</dbReference>
<dbReference type="RefSeq" id="WP_111593389.1">
    <property type="nucleotide sequence ID" value="NZ_QLMA01000005.1"/>
</dbReference>
<dbReference type="PROSITE" id="PS00374">
    <property type="entry name" value="MGMT"/>
    <property type="match status" value="1"/>
</dbReference>
<keyword evidence="4" id="KW-0227">DNA damage</keyword>
<evidence type="ECO:0000256" key="1">
    <source>
        <dbReference type="ARBA" id="ARBA00001286"/>
    </source>
</evidence>
<dbReference type="GO" id="GO:0003908">
    <property type="term" value="F:methylated-DNA-[protein]-cysteine S-methyltransferase activity"/>
    <property type="evidence" value="ECO:0007669"/>
    <property type="project" value="UniProtKB-EC"/>
</dbReference>
<dbReference type="AlphaFoldDB" id="A0A327VZ29"/>
<dbReference type="CDD" id="cd06445">
    <property type="entry name" value="ATase"/>
    <property type="match status" value="1"/>
</dbReference>
<dbReference type="OrthoDB" id="9802228at2"/>
<accession>A0A327VZ29</accession>
<keyword evidence="2 8" id="KW-0489">Methyltransferase</keyword>
<dbReference type="SUPFAM" id="SSF46767">
    <property type="entry name" value="Methylated DNA-protein cysteine methyltransferase, C-terminal domain"/>
    <property type="match status" value="1"/>
</dbReference>
<comment type="catalytic activity">
    <reaction evidence="6">
        <text>a 6-O-methyl-2'-deoxyguanosine in DNA + L-cysteinyl-[protein] = S-methyl-L-cysteinyl-[protein] + a 2'-deoxyguanosine in DNA</text>
        <dbReference type="Rhea" id="RHEA:24000"/>
        <dbReference type="Rhea" id="RHEA-COMP:10131"/>
        <dbReference type="Rhea" id="RHEA-COMP:10132"/>
        <dbReference type="Rhea" id="RHEA-COMP:11367"/>
        <dbReference type="Rhea" id="RHEA-COMP:11368"/>
        <dbReference type="ChEBI" id="CHEBI:29950"/>
        <dbReference type="ChEBI" id="CHEBI:82612"/>
        <dbReference type="ChEBI" id="CHEBI:85445"/>
        <dbReference type="ChEBI" id="CHEBI:85448"/>
        <dbReference type="EC" id="2.1.1.63"/>
    </reaction>
</comment>
<organism evidence="8 9">
    <name type="scientific">Chitinophaga dinghuensis</name>
    <dbReference type="NCBI Taxonomy" id="1539050"/>
    <lineage>
        <taxon>Bacteria</taxon>
        <taxon>Pseudomonadati</taxon>
        <taxon>Bacteroidota</taxon>
        <taxon>Chitinophagia</taxon>
        <taxon>Chitinophagales</taxon>
        <taxon>Chitinophagaceae</taxon>
        <taxon>Chitinophaga</taxon>
    </lineage>
</organism>
<evidence type="ECO:0000256" key="3">
    <source>
        <dbReference type="ARBA" id="ARBA00022679"/>
    </source>
</evidence>
<keyword evidence="5" id="KW-0234">DNA repair</keyword>
<keyword evidence="9" id="KW-1185">Reference proteome</keyword>
<evidence type="ECO:0000256" key="6">
    <source>
        <dbReference type="ARBA" id="ARBA00049348"/>
    </source>
</evidence>
<evidence type="ECO:0000259" key="7">
    <source>
        <dbReference type="Pfam" id="PF01035"/>
    </source>
</evidence>
<evidence type="ECO:0000256" key="4">
    <source>
        <dbReference type="ARBA" id="ARBA00022763"/>
    </source>
</evidence>
<evidence type="ECO:0000256" key="5">
    <source>
        <dbReference type="ARBA" id="ARBA00023204"/>
    </source>
</evidence>
<comment type="catalytic activity">
    <reaction evidence="1">
        <text>a 4-O-methyl-thymidine in DNA + L-cysteinyl-[protein] = a thymidine in DNA + S-methyl-L-cysteinyl-[protein]</text>
        <dbReference type="Rhea" id="RHEA:53428"/>
        <dbReference type="Rhea" id="RHEA-COMP:10131"/>
        <dbReference type="Rhea" id="RHEA-COMP:10132"/>
        <dbReference type="Rhea" id="RHEA-COMP:13555"/>
        <dbReference type="Rhea" id="RHEA-COMP:13556"/>
        <dbReference type="ChEBI" id="CHEBI:29950"/>
        <dbReference type="ChEBI" id="CHEBI:82612"/>
        <dbReference type="ChEBI" id="CHEBI:137386"/>
        <dbReference type="ChEBI" id="CHEBI:137387"/>
        <dbReference type="EC" id="2.1.1.63"/>
    </reaction>
</comment>
<dbReference type="GO" id="GO:0032259">
    <property type="term" value="P:methylation"/>
    <property type="evidence" value="ECO:0007669"/>
    <property type="project" value="UniProtKB-KW"/>
</dbReference>
<dbReference type="EMBL" id="QLMA01000005">
    <property type="protein sequence ID" value="RAJ80400.1"/>
    <property type="molecule type" value="Genomic_DNA"/>
</dbReference>
<name>A0A327VZ29_9BACT</name>